<gene>
    <name evidence="4" type="ORF">H0A36_21180</name>
</gene>
<dbReference type="InterPro" id="IPR008978">
    <property type="entry name" value="HSP20-like_chaperone"/>
</dbReference>
<keyword evidence="5" id="KW-1185">Reference proteome</keyword>
<dbReference type="CDD" id="cd06464">
    <property type="entry name" value="ACD_sHsps-like"/>
    <property type="match status" value="1"/>
</dbReference>
<feature type="domain" description="SHSP" evidence="3">
    <location>
        <begin position="66"/>
        <end position="180"/>
    </location>
</feature>
<evidence type="ECO:0000313" key="5">
    <source>
        <dbReference type="Proteomes" id="UP000569732"/>
    </source>
</evidence>
<accession>A0A853IEX3</accession>
<dbReference type="Pfam" id="PF00011">
    <property type="entry name" value="HSP20"/>
    <property type="match status" value="1"/>
</dbReference>
<proteinExistence type="inferred from homology"/>
<evidence type="ECO:0000259" key="3">
    <source>
        <dbReference type="PROSITE" id="PS01031"/>
    </source>
</evidence>
<comment type="similarity">
    <text evidence="1 2">Belongs to the small heat shock protein (HSP20) family.</text>
</comment>
<evidence type="ECO:0000313" key="4">
    <source>
        <dbReference type="EMBL" id="NYZ68531.1"/>
    </source>
</evidence>
<evidence type="ECO:0000256" key="2">
    <source>
        <dbReference type="RuleBase" id="RU003616"/>
    </source>
</evidence>
<dbReference type="Proteomes" id="UP000569732">
    <property type="component" value="Unassembled WGS sequence"/>
</dbReference>
<dbReference type="PANTHER" id="PTHR11527">
    <property type="entry name" value="HEAT-SHOCK PROTEIN 20 FAMILY MEMBER"/>
    <property type="match status" value="1"/>
</dbReference>
<dbReference type="InterPro" id="IPR031107">
    <property type="entry name" value="Small_HSP"/>
</dbReference>
<dbReference type="AlphaFoldDB" id="A0A853IEX3"/>
<dbReference type="PROSITE" id="PS01031">
    <property type="entry name" value="SHSP"/>
    <property type="match status" value="1"/>
</dbReference>
<dbReference type="Gene3D" id="2.60.40.790">
    <property type="match status" value="1"/>
</dbReference>
<reference evidence="4 5" key="1">
    <citation type="submission" date="2020-07" db="EMBL/GenBank/DDBJ databases">
        <title>Endozoicomonas sp. nov., isolated from sediment.</title>
        <authorList>
            <person name="Gu T."/>
        </authorList>
    </citation>
    <scope>NUCLEOTIDE SEQUENCE [LARGE SCALE GENOMIC DNA]</scope>
    <source>
        <strain evidence="4 5">SM1973</strain>
    </source>
</reference>
<dbReference type="InterPro" id="IPR002068">
    <property type="entry name" value="A-crystallin/Hsp20_dom"/>
</dbReference>
<protein>
    <submittedName>
        <fullName evidence="4">Hsp20/alpha crystallin family protein</fullName>
    </submittedName>
</protein>
<sequence>MNVKDLIPWNWLKKEEEQEGKNLAIGGAYDPIANPLIQFHKEVDRLFDSMFKGSGFPSFSDEWSRVSNNMFKPSIDISAKDKEYLISVEVPGVEEKDIKLEMRDNTLIISGEKKNEKEEKEEHHYRVERSYGKFQRMLTIPEDADADEISASFKNGVLCISLPRKELVQSRTKKIAIKKAS</sequence>
<dbReference type="RefSeq" id="WP_180570535.1">
    <property type="nucleotide sequence ID" value="NZ_JACCKB010000044.1"/>
</dbReference>
<dbReference type="EMBL" id="JACCKB010000044">
    <property type="protein sequence ID" value="NYZ68531.1"/>
    <property type="molecule type" value="Genomic_DNA"/>
</dbReference>
<name>A0A853IEX3_9GAMM</name>
<dbReference type="SUPFAM" id="SSF49764">
    <property type="entry name" value="HSP20-like chaperones"/>
    <property type="match status" value="1"/>
</dbReference>
<organism evidence="4 5">
    <name type="scientific">Spartinivicinus marinus</name>
    <dbReference type="NCBI Taxonomy" id="2994442"/>
    <lineage>
        <taxon>Bacteria</taxon>
        <taxon>Pseudomonadati</taxon>
        <taxon>Pseudomonadota</taxon>
        <taxon>Gammaproteobacteria</taxon>
        <taxon>Oceanospirillales</taxon>
        <taxon>Zooshikellaceae</taxon>
        <taxon>Spartinivicinus</taxon>
    </lineage>
</organism>
<evidence type="ECO:0000256" key="1">
    <source>
        <dbReference type="PROSITE-ProRule" id="PRU00285"/>
    </source>
</evidence>
<comment type="caution">
    <text evidence="4">The sequence shown here is derived from an EMBL/GenBank/DDBJ whole genome shotgun (WGS) entry which is preliminary data.</text>
</comment>